<reference evidence="1" key="1">
    <citation type="submission" date="2021-04" db="EMBL/GenBank/DDBJ databases">
        <title>Genome based classification of Actinospica acidithermotolerans sp. nov., an actinobacterium isolated from an Indonesian hot spring.</title>
        <authorList>
            <person name="Kusuma A.B."/>
            <person name="Putra K.E."/>
            <person name="Nafisah S."/>
            <person name="Loh J."/>
            <person name="Nouioui I."/>
            <person name="Goodfellow M."/>
        </authorList>
    </citation>
    <scope>NUCLEOTIDE SEQUENCE</scope>
    <source>
        <strain evidence="1">MGRD01-02</strain>
    </source>
</reference>
<keyword evidence="2" id="KW-1185">Reference proteome</keyword>
<evidence type="ECO:0000313" key="1">
    <source>
        <dbReference type="EMBL" id="MBR7827944.1"/>
    </source>
</evidence>
<dbReference type="AlphaFoldDB" id="A0A941EHW1"/>
<dbReference type="EMBL" id="JAGSOH010000045">
    <property type="protein sequence ID" value="MBR7827944.1"/>
    <property type="molecule type" value="Genomic_DNA"/>
</dbReference>
<evidence type="ECO:0000313" key="2">
    <source>
        <dbReference type="Proteomes" id="UP000676325"/>
    </source>
</evidence>
<organism evidence="1 2">
    <name type="scientific">Actinospica acidithermotolerans</name>
    <dbReference type="NCBI Taxonomy" id="2828514"/>
    <lineage>
        <taxon>Bacteria</taxon>
        <taxon>Bacillati</taxon>
        <taxon>Actinomycetota</taxon>
        <taxon>Actinomycetes</taxon>
        <taxon>Catenulisporales</taxon>
        <taxon>Actinospicaceae</taxon>
        <taxon>Actinospica</taxon>
    </lineage>
</organism>
<dbReference type="RefSeq" id="WP_212519085.1">
    <property type="nucleotide sequence ID" value="NZ_JAGSOH010000045.1"/>
</dbReference>
<gene>
    <name evidence="1" type="ORF">KDK95_16630</name>
</gene>
<name>A0A941EHW1_9ACTN</name>
<proteinExistence type="predicted"/>
<dbReference type="Proteomes" id="UP000676325">
    <property type="component" value="Unassembled WGS sequence"/>
</dbReference>
<sequence>MFTGAVVASATGTVDDRPVQTAASYDTSPDAFTTECRMAAPGSTAAWDAQVTVRTPGNEWQISLSSGQTIGDPSPGRHQLIGNSYPGQVPDGAVSLDVQSQQAVADYLSNGSSSYEYYMKPTTTYFATINPSLESGTLNVTLDADQAGATELTISGTWSCTS</sequence>
<accession>A0A941EHW1</accession>
<comment type="caution">
    <text evidence="1">The sequence shown here is derived from an EMBL/GenBank/DDBJ whole genome shotgun (WGS) entry which is preliminary data.</text>
</comment>
<protein>
    <submittedName>
        <fullName evidence="1">Uncharacterized protein</fullName>
    </submittedName>
</protein>